<gene>
    <name evidence="2" type="ORF">SNEC2469_LOCUS34455</name>
</gene>
<dbReference type="Proteomes" id="UP000601435">
    <property type="component" value="Unassembled WGS sequence"/>
</dbReference>
<organism evidence="2 3">
    <name type="scientific">Symbiodinium necroappetens</name>
    <dbReference type="NCBI Taxonomy" id="1628268"/>
    <lineage>
        <taxon>Eukaryota</taxon>
        <taxon>Sar</taxon>
        <taxon>Alveolata</taxon>
        <taxon>Dinophyceae</taxon>
        <taxon>Suessiales</taxon>
        <taxon>Symbiodiniaceae</taxon>
        <taxon>Symbiodinium</taxon>
    </lineage>
</organism>
<keyword evidence="3" id="KW-1185">Reference proteome</keyword>
<evidence type="ECO:0000313" key="2">
    <source>
        <dbReference type="EMBL" id="CAE7941907.1"/>
    </source>
</evidence>
<dbReference type="AlphaFoldDB" id="A0A813CHG0"/>
<name>A0A813CHG0_9DINO</name>
<protein>
    <submittedName>
        <fullName evidence="2">Uncharacterized protein</fullName>
    </submittedName>
</protein>
<feature type="compositionally biased region" description="Basic and acidic residues" evidence="1">
    <location>
        <begin position="36"/>
        <end position="51"/>
    </location>
</feature>
<accession>A0A813CHG0</accession>
<reference evidence="2" key="1">
    <citation type="submission" date="2021-02" db="EMBL/GenBank/DDBJ databases">
        <authorList>
            <person name="Dougan E. K."/>
            <person name="Rhodes N."/>
            <person name="Thang M."/>
            <person name="Chan C."/>
        </authorList>
    </citation>
    <scope>NUCLEOTIDE SEQUENCE</scope>
</reference>
<comment type="caution">
    <text evidence="2">The sequence shown here is derived from an EMBL/GenBank/DDBJ whole genome shotgun (WGS) entry which is preliminary data.</text>
</comment>
<proteinExistence type="predicted"/>
<sequence length="91" mass="9308">MAACATGGRGCQGVDEDPVGHHSRAPRSGGAAAAVHCRELLRQEGPSEHHSGSASVARDAREDFRAAAPGPGWQPQDQGEATLRHIAGSSS</sequence>
<feature type="region of interest" description="Disordered" evidence="1">
    <location>
        <begin position="1"/>
        <end position="91"/>
    </location>
</feature>
<evidence type="ECO:0000313" key="3">
    <source>
        <dbReference type="Proteomes" id="UP000601435"/>
    </source>
</evidence>
<evidence type="ECO:0000256" key="1">
    <source>
        <dbReference type="SAM" id="MobiDB-lite"/>
    </source>
</evidence>
<dbReference type="EMBL" id="CAJNJA010095198">
    <property type="protein sequence ID" value="CAE7941907.1"/>
    <property type="molecule type" value="Genomic_DNA"/>
</dbReference>